<name>A0ABZ0Q525_9LACO</name>
<dbReference type="Gene3D" id="2.30.30.110">
    <property type="match status" value="1"/>
</dbReference>
<reference evidence="4" key="1">
    <citation type="submission" date="2024-06" db="EMBL/GenBank/DDBJ databases">
        <authorList>
            <person name="Chang H.C."/>
            <person name="Mun S.Y."/>
        </authorList>
    </citation>
    <scope>NUCLEOTIDE SEQUENCE [LARGE SCALE GENOMIC DNA]</scope>
    <source>
        <strain evidence="4">KT1</strain>
    </source>
</reference>
<evidence type="ECO:0000313" key="4">
    <source>
        <dbReference type="Proteomes" id="UP001302696"/>
    </source>
</evidence>
<keyword evidence="4" id="KW-1185">Reference proteome</keyword>
<evidence type="ECO:0000256" key="2">
    <source>
        <dbReference type="ARBA" id="ARBA00022649"/>
    </source>
</evidence>
<dbReference type="PANTHER" id="PTHR33988:SF3">
    <property type="entry name" value="ENDORIBONUCLEASE TOXIN CHPB-RELATED"/>
    <property type="match status" value="1"/>
</dbReference>
<evidence type="ECO:0000256" key="1">
    <source>
        <dbReference type="ARBA" id="ARBA00007521"/>
    </source>
</evidence>
<dbReference type="RefSeq" id="WP_057773385.1">
    <property type="nucleotide sequence ID" value="NZ_BBIM01000037.1"/>
</dbReference>
<dbReference type="Pfam" id="PF02452">
    <property type="entry name" value="PemK_toxin"/>
    <property type="match status" value="1"/>
</dbReference>
<evidence type="ECO:0000313" key="3">
    <source>
        <dbReference type="EMBL" id="WPC22071.1"/>
    </source>
</evidence>
<comment type="similarity">
    <text evidence="1">Belongs to the PemK/MazF family.</text>
</comment>
<dbReference type="EMBL" id="CP104778">
    <property type="protein sequence ID" value="WPC22071.1"/>
    <property type="molecule type" value="Genomic_DNA"/>
</dbReference>
<dbReference type="InterPro" id="IPR003477">
    <property type="entry name" value="PemK-like"/>
</dbReference>
<protein>
    <submittedName>
        <fullName evidence="3">Type II toxin-antitoxin system PemK/MazF family toxin</fullName>
    </submittedName>
</protein>
<accession>A0ABZ0Q525</accession>
<dbReference type="SUPFAM" id="SSF50118">
    <property type="entry name" value="Cell growth inhibitor/plasmid maintenance toxic component"/>
    <property type="match status" value="1"/>
</dbReference>
<dbReference type="PANTHER" id="PTHR33988">
    <property type="entry name" value="ENDORIBONUCLEASE MAZF-RELATED"/>
    <property type="match status" value="1"/>
</dbReference>
<dbReference type="Proteomes" id="UP001302696">
    <property type="component" value="Chromosome"/>
</dbReference>
<gene>
    <name evidence="3" type="ORF">N6G96_02310</name>
</gene>
<keyword evidence="2" id="KW-1277">Toxin-antitoxin system</keyword>
<sequence>MVKKPQQGDIIWLDFEPHSGHETGGHNPNKNNIRRPCLVVSATEYNETTPLVQVIPVTSTVRENDPFRQQIVDPRLGIKGMLLFQQLHGFDFQSRHGEIVGQANSKLVRLTLEAVKDIFNF</sequence>
<organism evidence="3 4">
    <name type="scientific">Pediococcus inopinatus</name>
    <dbReference type="NCBI Taxonomy" id="114090"/>
    <lineage>
        <taxon>Bacteria</taxon>
        <taxon>Bacillati</taxon>
        <taxon>Bacillota</taxon>
        <taxon>Bacilli</taxon>
        <taxon>Lactobacillales</taxon>
        <taxon>Lactobacillaceae</taxon>
        <taxon>Pediococcus</taxon>
    </lineage>
</organism>
<proteinExistence type="inferred from homology"/>
<dbReference type="InterPro" id="IPR011067">
    <property type="entry name" value="Plasmid_toxin/cell-grow_inhib"/>
</dbReference>